<dbReference type="InterPro" id="IPR036188">
    <property type="entry name" value="FAD/NAD-bd_sf"/>
</dbReference>
<dbReference type="STRING" id="1123010.SAMN02745724_00292"/>
<dbReference type="Gene3D" id="3.30.9.10">
    <property type="entry name" value="D-Amino Acid Oxidase, subunit A, domain 2"/>
    <property type="match status" value="1"/>
</dbReference>
<organism evidence="3 4">
    <name type="scientific">Pseudoalteromonas denitrificans DSM 6059</name>
    <dbReference type="NCBI Taxonomy" id="1123010"/>
    <lineage>
        <taxon>Bacteria</taxon>
        <taxon>Pseudomonadati</taxon>
        <taxon>Pseudomonadota</taxon>
        <taxon>Gammaproteobacteria</taxon>
        <taxon>Alteromonadales</taxon>
        <taxon>Pseudoalteromonadaceae</taxon>
        <taxon>Pseudoalteromonas</taxon>
    </lineage>
</organism>
<evidence type="ECO:0000256" key="1">
    <source>
        <dbReference type="ARBA" id="ARBA00023002"/>
    </source>
</evidence>
<dbReference type="PANTHER" id="PTHR13847:SF289">
    <property type="entry name" value="GLYCINE OXIDASE"/>
    <property type="match status" value="1"/>
</dbReference>
<keyword evidence="1" id="KW-0560">Oxidoreductase</keyword>
<name>A0A1I1EI37_9GAMM</name>
<dbReference type="GO" id="GO:0005737">
    <property type="term" value="C:cytoplasm"/>
    <property type="evidence" value="ECO:0007669"/>
    <property type="project" value="TreeGrafter"/>
</dbReference>
<dbReference type="PANTHER" id="PTHR13847">
    <property type="entry name" value="SARCOSINE DEHYDROGENASE-RELATED"/>
    <property type="match status" value="1"/>
</dbReference>
<accession>A0A1I1EI37</accession>
<dbReference type="AlphaFoldDB" id="A0A1I1EI37"/>
<dbReference type="Gene3D" id="3.50.50.60">
    <property type="entry name" value="FAD/NAD(P)-binding domain"/>
    <property type="match status" value="2"/>
</dbReference>
<evidence type="ECO:0000313" key="4">
    <source>
        <dbReference type="Proteomes" id="UP000198862"/>
    </source>
</evidence>
<keyword evidence="4" id="KW-1185">Reference proteome</keyword>
<dbReference type="SUPFAM" id="SSF51905">
    <property type="entry name" value="FAD/NAD(P)-binding domain"/>
    <property type="match status" value="1"/>
</dbReference>
<protein>
    <submittedName>
        <fullName evidence="3">D-amino-acid dehydrogenase</fullName>
    </submittedName>
</protein>
<dbReference type="Proteomes" id="UP000198862">
    <property type="component" value="Unassembled WGS sequence"/>
</dbReference>
<sequence>MKRQNSGSEKIAVIGAGIIGITAAYRLQQAGYQVTLYDKEGIAQGCSKGNAGHFATEQVFPLAQKALIPQIPKMLLDPLGPFSITPNYFHKAIPWFLKFLSNMRSNKFNANKAALKSINKIAIDSWLTLITETDLGELFHQKGSLLTFESESNSIALKIMKAYQAEGVIVKLLNKKEVNKLEPGISNSITWALHFTAVAHTCCPETLTREIYKKSKSLGVKFIQTEITHIESNANQINITSKNQTFHADKLLLAAGAHSKIFCKQLGFKVPLDTERGYHYMVESNTPPTRPIVSFERKFIMTPMRDGLRLAGTVEFAGLEKGMNPKRANALLPSGHAIWPKITKHKSENCRWMGFRPSLPDSKPVIGQSPVHNNIYFSFGHQHLGLTLAATNAELITECMLNKKTSISLAPFSIDRF</sequence>
<evidence type="ECO:0000313" key="3">
    <source>
        <dbReference type="EMBL" id="SFB86721.1"/>
    </source>
</evidence>
<dbReference type="InterPro" id="IPR006076">
    <property type="entry name" value="FAD-dep_OxRdtase"/>
</dbReference>
<evidence type="ECO:0000259" key="2">
    <source>
        <dbReference type="Pfam" id="PF01266"/>
    </source>
</evidence>
<gene>
    <name evidence="3" type="ORF">SAMN02745724_00292</name>
</gene>
<feature type="domain" description="FAD dependent oxidoreductase" evidence="2">
    <location>
        <begin position="10"/>
        <end position="398"/>
    </location>
</feature>
<dbReference type="Pfam" id="PF01266">
    <property type="entry name" value="DAO"/>
    <property type="match status" value="1"/>
</dbReference>
<reference evidence="3 4" key="1">
    <citation type="submission" date="2016-10" db="EMBL/GenBank/DDBJ databases">
        <authorList>
            <person name="de Groot N.N."/>
        </authorList>
    </citation>
    <scope>NUCLEOTIDE SEQUENCE [LARGE SCALE GENOMIC DNA]</scope>
    <source>
        <strain evidence="3 4">DSM 6059</strain>
    </source>
</reference>
<dbReference type="EMBL" id="FOLO01000002">
    <property type="protein sequence ID" value="SFB86721.1"/>
    <property type="molecule type" value="Genomic_DNA"/>
</dbReference>
<dbReference type="GO" id="GO:0016491">
    <property type="term" value="F:oxidoreductase activity"/>
    <property type="evidence" value="ECO:0007669"/>
    <property type="project" value="UniProtKB-KW"/>
</dbReference>
<dbReference type="RefSeq" id="WP_245763725.1">
    <property type="nucleotide sequence ID" value="NZ_FOLO01000002.1"/>
</dbReference>
<dbReference type="SUPFAM" id="SSF54373">
    <property type="entry name" value="FAD-linked reductases, C-terminal domain"/>
    <property type="match status" value="1"/>
</dbReference>
<proteinExistence type="predicted"/>